<proteinExistence type="predicted"/>
<dbReference type="EMBL" id="CP119875">
    <property type="protein sequence ID" value="WMY13522.1"/>
    <property type="molecule type" value="Genomic_DNA"/>
</dbReference>
<dbReference type="RefSeq" id="WP_309573668.1">
    <property type="nucleotide sequence ID" value="NZ_CP119875.1"/>
</dbReference>
<dbReference type="GO" id="GO:0006310">
    <property type="term" value="P:DNA recombination"/>
    <property type="evidence" value="ECO:0007669"/>
    <property type="project" value="UniProtKB-KW"/>
</dbReference>
<dbReference type="Gene3D" id="1.10.443.10">
    <property type="entry name" value="Intergrase catalytic core"/>
    <property type="match status" value="1"/>
</dbReference>
<dbReference type="SUPFAM" id="SSF56349">
    <property type="entry name" value="DNA breaking-rejoining enzymes"/>
    <property type="match status" value="1"/>
</dbReference>
<dbReference type="InterPro" id="IPR013762">
    <property type="entry name" value="Integrase-like_cat_sf"/>
</dbReference>
<protein>
    <submittedName>
        <fullName evidence="2">Glycogen branching protein</fullName>
    </submittedName>
</protein>
<gene>
    <name evidence="2" type="ORF">P3F89_16230</name>
</gene>
<evidence type="ECO:0000256" key="1">
    <source>
        <dbReference type="ARBA" id="ARBA00023172"/>
    </source>
</evidence>
<evidence type="ECO:0000313" key="3">
    <source>
        <dbReference type="Proteomes" id="UP001260090"/>
    </source>
</evidence>
<dbReference type="AlphaFoldDB" id="A0ABD7ZMC5"/>
<name>A0ABD7ZMC5_9BACI</name>
<keyword evidence="1" id="KW-0233">DNA recombination</keyword>
<evidence type="ECO:0000313" key="2">
    <source>
        <dbReference type="EMBL" id="WMY13522.1"/>
    </source>
</evidence>
<accession>A0ABD7ZMC5</accession>
<reference evidence="2 3" key="1">
    <citation type="submission" date="2023-03" db="EMBL/GenBank/DDBJ databases">
        <title>Plant growth-promoting bacteria for biocontrol of bacterial wilt in tomato.</title>
        <authorList>
            <person name="Song J."/>
            <person name="Jin Y.J."/>
        </authorList>
    </citation>
    <scope>NUCLEOTIDE SEQUENCE [LARGE SCALE GENOMIC DNA]</scope>
    <source>
        <strain evidence="2 3">T36S-23</strain>
    </source>
</reference>
<sequence>MRKVINLAALDNVRFACRSTKLIISQRKGKDIYQDYILIVLMNKTNGREVVHPLTSFIYDNWKRKGYNTQIARAKHLIAFLNHIFFDYKSVLKINSLQELTINQGVHFLETKAKNGRLESTINAYESTLTYFYLYLAKKGLLKKYDYSSLKRRAYTAEGRQKGICSIFKGEVSIVNKKSRAPEKIRRLADEHIIPFIATALEVAPDIALGIYICFFGGLRGSEVVSIKRSEIKTKGVKGEHGLILKLSTDVKYAKGSGNRVKTPGEQGVQAYQDLLGMLYQFHLMYFQEPKDGSDSLLIDKRGNAMQYQTFRNRFNKVKDTFINQLASSNNVTDKIYAMNYLSLPWNSHIGRGTYSNLVAEQCNNLLELMQARRDSSASSALPYLAGSTEIILRVNNHLERMYEERENGE</sequence>
<dbReference type="GeneID" id="93008883"/>
<dbReference type="Proteomes" id="UP001260090">
    <property type="component" value="Chromosome"/>
</dbReference>
<organism evidence="2 3">
    <name type="scientific">Bacillus tropicus</name>
    <dbReference type="NCBI Taxonomy" id="2026188"/>
    <lineage>
        <taxon>Bacteria</taxon>
        <taxon>Bacillati</taxon>
        <taxon>Bacillota</taxon>
        <taxon>Bacilli</taxon>
        <taxon>Bacillales</taxon>
        <taxon>Bacillaceae</taxon>
        <taxon>Bacillus</taxon>
        <taxon>Bacillus cereus group</taxon>
    </lineage>
</organism>
<dbReference type="InterPro" id="IPR011010">
    <property type="entry name" value="DNA_brk_join_enz"/>
</dbReference>